<dbReference type="GO" id="GO:0016646">
    <property type="term" value="F:oxidoreductase activity, acting on the CH-NH group of donors, NAD or NADP as acceptor"/>
    <property type="evidence" value="ECO:0007669"/>
    <property type="project" value="UniProtKB-ARBA"/>
</dbReference>
<dbReference type="PANTHER" id="PTHR43567">
    <property type="entry name" value="FLAVOREDOXIN-RELATED-RELATED"/>
    <property type="match status" value="1"/>
</dbReference>
<dbReference type="Pfam" id="PF01613">
    <property type="entry name" value="Flavin_Reduct"/>
    <property type="match status" value="1"/>
</dbReference>
<evidence type="ECO:0000256" key="1">
    <source>
        <dbReference type="ARBA" id="ARBA00001917"/>
    </source>
</evidence>
<evidence type="ECO:0000256" key="3">
    <source>
        <dbReference type="ARBA" id="ARBA00038054"/>
    </source>
</evidence>
<gene>
    <name evidence="5" type="ORF">SMC7_05930</name>
</gene>
<dbReference type="RefSeq" id="WP_119089434.1">
    <property type="nucleotide sequence ID" value="NZ_QXIS01000033.1"/>
</dbReference>
<keyword evidence="6" id="KW-1185">Reference proteome</keyword>
<comment type="similarity">
    <text evidence="3">Belongs to the flavoredoxin family.</text>
</comment>
<proteinExistence type="inferred from homology"/>
<comment type="caution">
    <text evidence="5">The sequence shown here is derived from an EMBL/GenBank/DDBJ whole genome shotgun (WGS) entry which is preliminary data.</text>
</comment>
<dbReference type="Gene3D" id="2.30.110.10">
    <property type="entry name" value="Electron Transport, Fmn-binding Protein, Chain A"/>
    <property type="match status" value="1"/>
</dbReference>
<dbReference type="InterPro" id="IPR002563">
    <property type="entry name" value="Flavin_Rdtase-like_dom"/>
</dbReference>
<dbReference type="SUPFAM" id="SSF50475">
    <property type="entry name" value="FMN-binding split barrel"/>
    <property type="match status" value="1"/>
</dbReference>
<dbReference type="EMBL" id="QXIS01000033">
    <property type="protein sequence ID" value="RIE05690.1"/>
    <property type="molecule type" value="Genomic_DNA"/>
</dbReference>
<dbReference type="InterPro" id="IPR052174">
    <property type="entry name" value="Flavoredoxin"/>
</dbReference>
<accession>A0A398CU98</accession>
<evidence type="ECO:0000313" key="6">
    <source>
        <dbReference type="Proteomes" id="UP000266328"/>
    </source>
</evidence>
<evidence type="ECO:0000313" key="5">
    <source>
        <dbReference type="EMBL" id="RIE05690.1"/>
    </source>
</evidence>
<dbReference type="AlphaFoldDB" id="A0A398CU98"/>
<comment type="cofactor">
    <cofactor evidence="1">
        <name>FMN</name>
        <dbReference type="ChEBI" id="CHEBI:58210"/>
    </cofactor>
</comment>
<reference evidence="5 6" key="1">
    <citation type="submission" date="2018-09" db="EMBL/GenBank/DDBJ databases">
        <title>Discovery and Ecogenomic Context for Candidatus Cryosericales, a Global Caldiserica Order Active in Thawing Permafrost.</title>
        <authorList>
            <person name="Martinez M.A."/>
            <person name="Woodcroft B.J."/>
            <person name="Ignacio Espinoza J.C."/>
            <person name="Zayed A."/>
            <person name="Singleton C.M."/>
            <person name="Boyd J."/>
            <person name="Li Y.-F."/>
            <person name="Purvine S."/>
            <person name="Maughan H."/>
            <person name="Hodgkins S.B."/>
            <person name="Anderson D."/>
            <person name="Sederholm M."/>
            <person name="Temperton B."/>
            <person name="Saleska S.R."/>
            <person name="Tyson G.W."/>
            <person name="Rich V.I."/>
        </authorList>
    </citation>
    <scope>NUCLEOTIDE SEQUENCE [LARGE SCALE GENOMIC DNA]</scope>
    <source>
        <strain evidence="5 6">SMC7</strain>
    </source>
</reference>
<dbReference type="OrthoDB" id="9794638at2"/>
<protein>
    <submittedName>
        <fullName evidence="5">Flavin reductase family protein</fullName>
    </submittedName>
</protein>
<evidence type="ECO:0000259" key="4">
    <source>
        <dbReference type="SMART" id="SM00903"/>
    </source>
</evidence>
<keyword evidence="2" id="KW-0285">Flavoprotein</keyword>
<dbReference type="InterPro" id="IPR012349">
    <property type="entry name" value="Split_barrel_FMN-bd"/>
</dbReference>
<organism evidence="5 6">
    <name type="scientific">Candidatus Cryosericum terrychapinii</name>
    <dbReference type="NCBI Taxonomy" id="2290919"/>
    <lineage>
        <taxon>Bacteria</taxon>
        <taxon>Pseudomonadati</taxon>
        <taxon>Caldisericota/Cryosericota group</taxon>
        <taxon>Candidatus Cryosericota</taxon>
        <taxon>Candidatus Cryosericia</taxon>
        <taxon>Candidatus Cryosericales</taxon>
        <taxon>Candidatus Cryosericaceae</taxon>
        <taxon>Candidatus Cryosericum</taxon>
    </lineage>
</organism>
<dbReference type="SMART" id="SM00903">
    <property type="entry name" value="Flavin_Reduct"/>
    <property type="match status" value="1"/>
</dbReference>
<evidence type="ECO:0000256" key="2">
    <source>
        <dbReference type="ARBA" id="ARBA00022630"/>
    </source>
</evidence>
<feature type="domain" description="Flavin reductase like" evidence="4">
    <location>
        <begin position="14"/>
        <end position="150"/>
    </location>
</feature>
<name>A0A398CU98_9BACT</name>
<dbReference type="GO" id="GO:0010181">
    <property type="term" value="F:FMN binding"/>
    <property type="evidence" value="ECO:0007669"/>
    <property type="project" value="InterPro"/>
</dbReference>
<sequence>MKTDVEYLRFMWPMRHFLISCGDIDDKSNIIAASFCMPVSKEPPLIACAIGTKAYSSELIERTKEFIVNVPTKELQATISYCGYHSGRELDKFRETGLTPKAARRVRAPIIEECVAHMECKVVQQFETGDKHLFIGEVIEAYADERVVRGEKKIEYAVGDFPSKVYGIRSKKL</sequence>
<dbReference type="Proteomes" id="UP000266328">
    <property type="component" value="Unassembled WGS sequence"/>
</dbReference>
<dbReference type="PANTHER" id="PTHR43567:SF1">
    <property type="entry name" value="FLAVOREDOXIN"/>
    <property type="match status" value="1"/>
</dbReference>